<comment type="caution">
    <text evidence="1">The sequence shown here is derived from an EMBL/GenBank/DDBJ whole genome shotgun (WGS) entry which is preliminary data.</text>
</comment>
<sequence>MPVAASTHKVEKFYEAIPVSQLKVDSSLDAQRIFQPEWANKLEKIWDPNLLLVATVSRRVDGDYVLDGQHSNEVARRIEGPDFLRDCMVYKGLTTEMEAKLFLAANRDRKPVKPYDNFRVMITAHDPLAIQVDAEVRSVGLEVSNGTSTNRVGAVQALMHLGSRRSGLIARVLTVAESSWGRDAGTWDNMMLRALGMVLVGNWDKVDDKRLVRTLEKAPVTRWKANAIGATTAGGGSSSRSTPLAGNIVTEYNKRLGPDRMLVAP</sequence>
<dbReference type="Pfam" id="PF20188">
    <property type="entry name" value="DUF6551"/>
    <property type="match status" value="1"/>
</dbReference>
<dbReference type="RefSeq" id="WP_223098797.1">
    <property type="nucleotide sequence ID" value="NZ_CP061913.1"/>
</dbReference>
<name>A0ABV5LY82_9ACTN</name>
<organism evidence="1 2">
    <name type="scientific">Dactylosporangium vinaceum</name>
    <dbReference type="NCBI Taxonomy" id="53362"/>
    <lineage>
        <taxon>Bacteria</taxon>
        <taxon>Bacillati</taxon>
        <taxon>Actinomycetota</taxon>
        <taxon>Actinomycetes</taxon>
        <taxon>Micromonosporales</taxon>
        <taxon>Micromonosporaceae</taxon>
        <taxon>Dactylosporangium</taxon>
    </lineage>
</organism>
<dbReference type="EMBL" id="JBHMCA010000005">
    <property type="protein sequence ID" value="MFB9441564.1"/>
    <property type="molecule type" value="Genomic_DNA"/>
</dbReference>
<dbReference type="InterPro" id="IPR046681">
    <property type="entry name" value="DUF6551"/>
</dbReference>
<protein>
    <submittedName>
        <fullName evidence="1">DUF6551 family protein</fullName>
    </submittedName>
</protein>
<gene>
    <name evidence="1" type="ORF">ACFFTR_00515</name>
</gene>
<proteinExistence type="predicted"/>
<evidence type="ECO:0000313" key="2">
    <source>
        <dbReference type="Proteomes" id="UP001589608"/>
    </source>
</evidence>
<keyword evidence="2" id="KW-1185">Reference proteome</keyword>
<evidence type="ECO:0000313" key="1">
    <source>
        <dbReference type="EMBL" id="MFB9441564.1"/>
    </source>
</evidence>
<dbReference type="Proteomes" id="UP001589608">
    <property type="component" value="Unassembled WGS sequence"/>
</dbReference>
<accession>A0ABV5LY82</accession>
<reference evidence="1 2" key="1">
    <citation type="submission" date="2024-09" db="EMBL/GenBank/DDBJ databases">
        <authorList>
            <person name="Sun Q."/>
            <person name="Mori K."/>
        </authorList>
    </citation>
    <scope>NUCLEOTIDE SEQUENCE [LARGE SCALE GENOMIC DNA]</scope>
    <source>
        <strain evidence="1 2">JCM 3307</strain>
    </source>
</reference>